<name>A0A6A6JEX9_WESOR</name>
<dbReference type="PANTHER" id="PTHR21427">
    <property type="entry name" value="UBIQUINONE BIOSYNTHESIS PROTEIN COQ9, MITOCHONDRIAL"/>
    <property type="match status" value="1"/>
</dbReference>
<evidence type="ECO:0000259" key="9">
    <source>
        <dbReference type="Pfam" id="PF08511"/>
    </source>
</evidence>
<proteinExistence type="inferred from homology"/>
<keyword evidence="10" id="KW-0830">Ubiquinone</keyword>
<dbReference type="GeneID" id="54555113"/>
<dbReference type="EMBL" id="ML986500">
    <property type="protein sequence ID" value="KAF2274825.1"/>
    <property type="molecule type" value="Genomic_DNA"/>
</dbReference>
<feature type="domain" description="COQ9 C-terminal" evidence="9">
    <location>
        <begin position="144"/>
        <end position="214"/>
    </location>
</feature>
<dbReference type="GO" id="GO:0006744">
    <property type="term" value="P:ubiquinone biosynthetic process"/>
    <property type="evidence" value="ECO:0007669"/>
    <property type="project" value="UniProtKB-UniRule"/>
</dbReference>
<evidence type="ECO:0000256" key="4">
    <source>
        <dbReference type="ARBA" id="ARBA00022688"/>
    </source>
</evidence>
<evidence type="ECO:0000256" key="7">
    <source>
        <dbReference type="ARBA" id="ARBA00023128"/>
    </source>
</evidence>
<dbReference type="FunFam" id="1.10.357.10:FF:000004">
    <property type="entry name" value="Ubiquinone biosynthesis protein COQ9, mitochondrial"/>
    <property type="match status" value="1"/>
</dbReference>
<evidence type="ECO:0000256" key="8">
    <source>
        <dbReference type="RuleBase" id="RU366063"/>
    </source>
</evidence>
<keyword evidence="7 8" id="KW-0496">Mitochondrion</keyword>
<comment type="pathway">
    <text evidence="2 8">Cofactor biosynthesis; ubiquinone biosynthesis.</text>
</comment>
<organism evidence="10 11">
    <name type="scientific">Westerdykella ornata</name>
    <dbReference type="NCBI Taxonomy" id="318751"/>
    <lineage>
        <taxon>Eukaryota</taxon>
        <taxon>Fungi</taxon>
        <taxon>Dikarya</taxon>
        <taxon>Ascomycota</taxon>
        <taxon>Pezizomycotina</taxon>
        <taxon>Dothideomycetes</taxon>
        <taxon>Pleosporomycetidae</taxon>
        <taxon>Pleosporales</taxon>
        <taxon>Sporormiaceae</taxon>
        <taxon>Westerdykella</taxon>
    </lineage>
</organism>
<evidence type="ECO:0000256" key="1">
    <source>
        <dbReference type="ARBA" id="ARBA00004173"/>
    </source>
</evidence>
<evidence type="ECO:0000256" key="2">
    <source>
        <dbReference type="ARBA" id="ARBA00004749"/>
    </source>
</evidence>
<evidence type="ECO:0000256" key="3">
    <source>
        <dbReference type="ARBA" id="ARBA00010766"/>
    </source>
</evidence>
<dbReference type="Proteomes" id="UP000800097">
    <property type="component" value="Unassembled WGS sequence"/>
</dbReference>
<comment type="subcellular location">
    <subcellularLocation>
        <location evidence="1 8">Mitochondrion</location>
    </subcellularLocation>
</comment>
<keyword evidence="5" id="KW-0809">Transit peptide</keyword>
<dbReference type="UniPathway" id="UPA00232"/>
<dbReference type="Gene3D" id="1.10.357.10">
    <property type="entry name" value="Tetracycline Repressor, domain 2"/>
    <property type="match status" value="1"/>
</dbReference>
<dbReference type="AlphaFoldDB" id="A0A6A6JEX9"/>
<dbReference type="OrthoDB" id="619536at2759"/>
<dbReference type="InterPro" id="IPR013718">
    <property type="entry name" value="COQ9_C"/>
</dbReference>
<dbReference type="RefSeq" id="XP_033652364.1">
    <property type="nucleotide sequence ID" value="XM_033801938.1"/>
</dbReference>
<reference evidence="10" key="1">
    <citation type="journal article" date="2020" name="Stud. Mycol.">
        <title>101 Dothideomycetes genomes: a test case for predicting lifestyles and emergence of pathogens.</title>
        <authorList>
            <person name="Haridas S."/>
            <person name="Albert R."/>
            <person name="Binder M."/>
            <person name="Bloem J."/>
            <person name="Labutti K."/>
            <person name="Salamov A."/>
            <person name="Andreopoulos B."/>
            <person name="Baker S."/>
            <person name="Barry K."/>
            <person name="Bills G."/>
            <person name="Bluhm B."/>
            <person name="Cannon C."/>
            <person name="Castanera R."/>
            <person name="Culley D."/>
            <person name="Daum C."/>
            <person name="Ezra D."/>
            <person name="Gonzalez J."/>
            <person name="Henrissat B."/>
            <person name="Kuo A."/>
            <person name="Liang C."/>
            <person name="Lipzen A."/>
            <person name="Lutzoni F."/>
            <person name="Magnuson J."/>
            <person name="Mondo S."/>
            <person name="Nolan M."/>
            <person name="Ohm R."/>
            <person name="Pangilinan J."/>
            <person name="Park H.-J."/>
            <person name="Ramirez L."/>
            <person name="Alfaro M."/>
            <person name="Sun H."/>
            <person name="Tritt A."/>
            <person name="Yoshinaga Y."/>
            <person name="Zwiers L.-H."/>
            <person name="Turgeon B."/>
            <person name="Goodwin S."/>
            <person name="Spatafora J."/>
            <person name="Crous P."/>
            <person name="Grigoriev I."/>
        </authorList>
    </citation>
    <scope>NUCLEOTIDE SEQUENCE</scope>
    <source>
        <strain evidence="10">CBS 379.55</strain>
    </source>
</reference>
<comment type="function">
    <text evidence="8">Membrane-associated protein that warps the membrane surface to access and bind aromatic isoprenes with high specificity, including ubiquinone (CoQ) isoprene intermediates and presents them directly to Coq7, therefore facilitating the Coq7-mediated hydroxylase step. Participates in the biosynthesis of coenzyme Q, also named ubiquinone, an essential lipid-soluble electron transporter for aerobic cellular respiration.</text>
</comment>
<evidence type="ECO:0000256" key="6">
    <source>
        <dbReference type="ARBA" id="ARBA00023121"/>
    </source>
</evidence>
<evidence type="ECO:0000256" key="5">
    <source>
        <dbReference type="ARBA" id="ARBA00022946"/>
    </source>
</evidence>
<keyword evidence="6 8" id="KW-0446">Lipid-binding</keyword>
<sequence length="243" mass="26655">MYQKGVFLRQPLWKQRSAYHSYEHPESPPFPPAESAILSASLSHVPDHGFTSTALKLGARDAGYPDVSTNLLPRGVYDLVNYHLVTQRLALRDALQFPSDAENGKPIGVGSKVRALTLARLRANAPIVHRWQEALAIMAQPGYVPASLAELARLADEIWFLAGDTSVDMSWYTKRATLSAVYSASEVFMTQDTSADFVDTERFLDARLADLTKVGGLIGALGEWVGYTGHSVVNVLRSKGVRI</sequence>
<evidence type="ECO:0000313" key="11">
    <source>
        <dbReference type="Proteomes" id="UP000800097"/>
    </source>
</evidence>
<keyword evidence="11" id="KW-1185">Reference proteome</keyword>
<evidence type="ECO:0000313" key="10">
    <source>
        <dbReference type="EMBL" id="KAF2274825.1"/>
    </source>
</evidence>
<dbReference type="PANTHER" id="PTHR21427:SF19">
    <property type="entry name" value="UBIQUINONE BIOSYNTHESIS PROTEIN COQ9, MITOCHONDRIAL"/>
    <property type="match status" value="1"/>
</dbReference>
<comment type="similarity">
    <text evidence="3 8">Belongs to the COQ9 family.</text>
</comment>
<dbReference type="NCBIfam" id="TIGR02396">
    <property type="entry name" value="diverge_rpsU"/>
    <property type="match status" value="1"/>
</dbReference>
<dbReference type="GO" id="GO:0008289">
    <property type="term" value="F:lipid binding"/>
    <property type="evidence" value="ECO:0007669"/>
    <property type="project" value="UniProtKB-UniRule"/>
</dbReference>
<dbReference type="Pfam" id="PF08511">
    <property type="entry name" value="COQ9"/>
    <property type="match status" value="1"/>
</dbReference>
<dbReference type="InterPro" id="IPR012762">
    <property type="entry name" value="Ubiq_biosynth_COQ9"/>
</dbReference>
<keyword evidence="4 8" id="KW-0831">Ubiquinone biosynthesis</keyword>
<dbReference type="GO" id="GO:0005743">
    <property type="term" value="C:mitochondrial inner membrane"/>
    <property type="evidence" value="ECO:0007669"/>
    <property type="project" value="TreeGrafter"/>
</dbReference>
<accession>A0A6A6JEX9</accession>
<gene>
    <name evidence="10" type="ORF">EI97DRAFT_476350</name>
</gene>
<protein>
    <recommendedName>
        <fullName evidence="8">Ubiquinone biosynthesis protein</fullName>
    </recommendedName>
</protein>